<sequence>MTQSPLSASAPARYVRALTPEQRAALPRPTRFRFLGRACVDLVMTGGEGWLDAWEVLHEPADFDRWLAAGPLAVPAADAGTGRPPADADDLAAARALREAVRAAVEALLVGRLPATADVEAIDAAATVAPLVPRVDPRTGARSWWRPTARAALSDVARDALDLIADRAQWRRLRICASDDCGLLFYDASRPGRRRWCSTERCGDRNRAKAYRARKG</sequence>
<reference evidence="2 3" key="1">
    <citation type="journal article" date="2010" name="Stand. Genomic Sci.">
        <title>Complete genome sequence of Conexibacter woesei type strain (ID131577).</title>
        <authorList>
            <person name="Pukall R."/>
            <person name="Lapidus A."/>
            <person name="Glavina Del Rio T."/>
            <person name="Copeland A."/>
            <person name="Tice H."/>
            <person name="Cheng J.-F."/>
            <person name="Lucas S."/>
            <person name="Chen F."/>
            <person name="Nolan M."/>
            <person name="Bruce D."/>
            <person name="Goodwin L."/>
            <person name="Pitluck S."/>
            <person name="Mavromatis K."/>
            <person name="Ivanova N."/>
            <person name="Ovchinnikova G."/>
            <person name="Pati A."/>
            <person name="Chen A."/>
            <person name="Palaniappan K."/>
            <person name="Land M."/>
            <person name="Hauser L."/>
            <person name="Chang Y.-J."/>
            <person name="Jeffries C.D."/>
            <person name="Chain P."/>
            <person name="Meincke L."/>
            <person name="Sims D."/>
            <person name="Brettin T."/>
            <person name="Detter J.C."/>
            <person name="Rohde M."/>
            <person name="Goeker M."/>
            <person name="Bristow J."/>
            <person name="Eisen J.A."/>
            <person name="Markowitz V."/>
            <person name="Kyrpides N.C."/>
            <person name="Klenk H.-P."/>
            <person name="Hugenholtz P."/>
        </authorList>
    </citation>
    <scope>NUCLEOTIDE SEQUENCE [LARGE SCALE GENOMIC DNA]</scope>
    <source>
        <strain evidence="3">DSM 14684 / CIP 108061 / JCM 11494 / NBRC 100937 / ID131577</strain>
    </source>
</reference>
<dbReference type="OrthoDB" id="123307at2"/>
<dbReference type="InterPro" id="IPR023286">
    <property type="entry name" value="ABATE_dom_sf"/>
</dbReference>
<proteinExistence type="predicted"/>
<dbReference type="InterPro" id="IPR010852">
    <property type="entry name" value="ABATE"/>
</dbReference>
<dbReference type="Pfam" id="PF11706">
    <property type="entry name" value="zf-CGNR"/>
    <property type="match status" value="1"/>
</dbReference>
<dbReference type="Proteomes" id="UP000008229">
    <property type="component" value="Chromosome"/>
</dbReference>
<dbReference type="STRING" id="469383.Cwoe_4842"/>
<dbReference type="PANTHER" id="PTHR35525:SF3">
    <property type="entry name" value="BLL6575 PROTEIN"/>
    <property type="match status" value="1"/>
</dbReference>
<organism evidence="2 3">
    <name type="scientific">Conexibacter woesei (strain DSM 14684 / CCUG 47730 / CIP 108061 / JCM 11494 / NBRC 100937 / ID131577)</name>
    <dbReference type="NCBI Taxonomy" id="469383"/>
    <lineage>
        <taxon>Bacteria</taxon>
        <taxon>Bacillati</taxon>
        <taxon>Actinomycetota</taxon>
        <taxon>Thermoleophilia</taxon>
        <taxon>Solirubrobacterales</taxon>
        <taxon>Conexibacteraceae</taxon>
        <taxon>Conexibacter</taxon>
    </lineage>
</organism>
<feature type="domain" description="Zinc finger CGNR" evidence="1">
    <location>
        <begin position="172"/>
        <end position="215"/>
    </location>
</feature>
<dbReference type="EMBL" id="CP001854">
    <property type="protein sequence ID" value="ADB53255.1"/>
    <property type="molecule type" value="Genomic_DNA"/>
</dbReference>
<dbReference type="RefSeq" id="WP_012936306.1">
    <property type="nucleotide sequence ID" value="NC_013739.1"/>
</dbReference>
<dbReference type="KEGG" id="cwo:Cwoe_4842"/>
<keyword evidence="3" id="KW-1185">Reference proteome</keyword>
<dbReference type="Gene3D" id="1.10.3300.10">
    <property type="entry name" value="Jann2411-like domain"/>
    <property type="match status" value="1"/>
</dbReference>
<dbReference type="eggNOG" id="COG5516">
    <property type="taxonomic scope" value="Bacteria"/>
</dbReference>
<evidence type="ECO:0000259" key="1">
    <source>
        <dbReference type="Pfam" id="PF11706"/>
    </source>
</evidence>
<dbReference type="SUPFAM" id="SSF160904">
    <property type="entry name" value="Jann2411-like"/>
    <property type="match status" value="1"/>
</dbReference>
<accession>D3FB63</accession>
<dbReference type="InterPro" id="IPR021005">
    <property type="entry name" value="Znf_CGNR"/>
</dbReference>
<name>D3FB63_CONWI</name>
<evidence type="ECO:0000313" key="3">
    <source>
        <dbReference type="Proteomes" id="UP000008229"/>
    </source>
</evidence>
<dbReference type="PANTHER" id="PTHR35525">
    <property type="entry name" value="BLL6575 PROTEIN"/>
    <property type="match status" value="1"/>
</dbReference>
<reference evidence="3" key="2">
    <citation type="submission" date="2010-01" db="EMBL/GenBank/DDBJ databases">
        <title>The complete genome of Conexibacter woesei DSM 14684.</title>
        <authorList>
            <consortium name="US DOE Joint Genome Institute (JGI-PGF)"/>
            <person name="Lucas S."/>
            <person name="Copeland A."/>
            <person name="Lapidus A."/>
            <person name="Glavina del Rio T."/>
            <person name="Dalin E."/>
            <person name="Tice H."/>
            <person name="Bruce D."/>
            <person name="Goodwin L."/>
            <person name="Pitluck S."/>
            <person name="Kyrpides N."/>
            <person name="Mavromatis K."/>
            <person name="Ivanova N."/>
            <person name="Mikhailova N."/>
            <person name="Chertkov O."/>
            <person name="Brettin T."/>
            <person name="Detter J.C."/>
            <person name="Han C."/>
            <person name="Larimer F."/>
            <person name="Land M."/>
            <person name="Hauser L."/>
            <person name="Markowitz V."/>
            <person name="Cheng J.-F."/>
            <person name="Hugenholtz P."/>
            <person name="Woyke T."/>
            <person name="Wu D."/>
            <person name="Pukall R."/>
            <person name="Steenblock K."/>
            <person name="Schneider S."/>
            <person name="Klenk H.-P."/>
            <person name="Eisen J.A."/>
        </authorList>
    </citation>
    <scope>NUCLEOTIDE SEQUENCE [LARGE SCALE GENOMIC DNA]</scope>
    <source>
        <strain evidence="3">DSM 14684 / CIP 108061 / JCM 11494 / NBRC 100937 / ID131577</strain>
    </source>
</reference>
<dbReference type="HOGENOM" id="CLU_087298_3_1_11"/>
<dbReference type="AlphaFoldDB" id="D3FB63"/>
<protein>
    <recommendedName>
        <fullName evidence="1">Zinc finger CGNR domain-containing protein</fullName>
    </recommendedName>
</protein>
<evidence type="ECO:0000313" key="2">
    <source>
        <dbReference type="EMBL" id="ADB53255.1"/>
    </source>
</evidence>
<dbReference type="Pfam" id="PF07336">
    <property type="entry name" value="ABATE"/>
    <property type="match status" value="1"/>
</dbReference>
<gene>
    <name evidence="2" type="ordered locus">Cwoe_4842</name>
</gene>